<dbReference type="EMBL" id="PEBN01000059">
    <property type="protein sequence ID" value="PHV55736.1"/>
    <property type="molecule type" value="Genomic_DNA"/>
</dbReference>
<dbReference type="AlphaFoldDB" id="A0A2G3NQF0"/>
<evidence type="ECO:0000256" key="1">
    <source>
        <dbReference type="SAM" id="SignalP"/>
    </source>
</evidence>
<sequence>MKKKLLAVLLMVMSVFLLVGCSSKDDLSGKYYGINYNGEKELALEIDGDSGKLYFEGEHSITSVDREHSTFTFVDGSEYTVSYTLDDDGEIDIDYGSYVFSGSSKATYYKEGSEALKEAIEDAKDDD</sequence>
<evidence type="ECO:0000313" key="4">
    <source>
        <dbReference type="Proteomes" id="UP000221763"/>
    </source>
</evidence>
<feature type="signal peptide" evidence="1">
    <location>
        <begin position="1"/>
        <end position="19"/>
    </location>
</feature>
<dbReference type="RefSeq" id="WP_099390942.1">
    <property type="nucleotide sequence ID" value="NZ_PEBM01000085.1"/>
</dbReference>
<dbReference type="PROSITE" id="PS51257">
    <property type="entry name" value="PROKAR_LIPOPROTEIN"/>
    <property type="match status" value="1"/>
</dbReference>
<gene>
    <name evidence="3" type="ORF">CS009_10480</name>
    <name evidence="2" type="ORF">CS010_11570</name>
</gene>
<dbReference type="Proteomes" id="UP000222913">
    <property type="component" value="Unassembled WGS sequence"/>
</dbReference>
<comment type="caution">
    <text evidence="2">The sequence shown here is derived from an EMBL/GenBank/DDBJ whole genome shotgun (WGS) entry which is preliminary data.</text>
</comment>
<evidence type="ECO:0000313" key="3">
    <source>
        <dbReference type="EMBL" id="PHV55736.1"/>
    </source>
</evidence>
<evidence type="ECO:0000313" key="5">
    <source>
        <dbReference type="Proteomes" id="UP000222913"/>
    </source>
</evidence>
<dbReference type="Proteomes" id="UP000221763">
    <property type="component" value="Unassembled WGS sequence"/>
</dbReference>
<reference evidence="4 5" key="1">
    <citation type="submission" date="2017-10" db="EMBL/GenBank/DDBJ databases">
        <title>Whole-genome sequence of three Streptococcus macedonicus strains isolated from Italian cheeses of the Veneto region.</title>
        <authorList>
            <person name="Treu L."/>
            <person name="De Diego-Diaz B."/>
            <person name="Papadimitriou K."/>
            <person name="Tsakalidou E."/>
            <person name="Corich V."/>
            <person name="Giacomini A."/>
        </authorList>
    </citation>
    <scope>NUCLEOTIDE SEQUENCE [LARGE SCALE GENOMIC DNA]</scope>
    <source>
        <strain evidence="3 4">19AS</strain>
        <strain evidence="2 5">27MV</strain>
    </source>
</reference>
<evidence type="ECO:0008006" key="6">
    <source>
        <dbReference type="Google" id="ProtNLM"/>
    </source>
</evidence>
<evidence type="ECO:0000313" key="2">
    <source>
        <dbReference type="EMBL" id="PHV55247.1"/>
    </source>
</evidence>
<keyword evidence="1" id="KW-0732">Signal</keyword>
<organism evidence="2 5">
    <name type="scientific">Streptococcus macedonicus</name>
    <name type="common">Streptococcus gallolyticus macedonicus</name>
    <dbReference type="NCBI Taxonomy" id="59310"/>
    <lineage>
        <taxon>Bacteria</taxon>
        <taxon>Bacillati</taxon>
        <taxon>Bacillota</taxon>
        <taxon>Bacilli</taxon>
        <taxon>Lactobacillales</taxon>
        <taxon>Streptococcaceae</taxon>
        <taxon>Streptococcus</taxon>
    </lineage>
</organism>
<protein>
    <recommendedName>
        <fullName evidence="6">Lipoprotein</fullName>
    </recommendedName>
</protein>
<dbReference type="EMBL" id="PEBM01000085">
    <property type="protein sequence ID" value="PHV55247.1"/>
    <property type="molecule type" value="Genomic_DNA"/>
</dbReference>
<name>A0A2G3NQF0_STRMC</name>
<feature type="chain" id="PRO_5042346223" description="Lipoprotein" evidence="1">
    <location>
        <begin position="20"/>
        <end position="127"/>
    </location>
</feature>
<proteinExistence type="predicted"/>
<accession>A0A2G3NQF0</accession>